<evidence type="ECO:0000313" key="8">
    <source>
        <dbReference type="Proteomes" id="UP000614996"/>
    </source>
</evidence>
<dbReference type="Proteomes" id="UP000614996">
    <property type="component" value="Unassembled WGS sequence"/>
</dbReference>
<proteinExistence type="predicted"/>
<keyword evidence="4 6" id="KW-1133">Transmembrane helix</keyword>
<keyword evidence="3 6" id="KW-0812">Transmembrane</keyword>
<protein>
    <submittedName>
        <fullName evidence="7">Membrane protein</fullName>
    </submittedName>
</protein>
<evidence type="ECO:0000256" key="6">
    <source>
        <dbReference type="SAM" id="Phobius"/>
    </source>
</evidence>
<feature type="transmembrane region" description="Helical" evidence="6">
    <location>
        <begin position="204"/>
        <end position="225"/>
    </location>
</feature>
<feature type="transmembrane region" description="Helical" evidence="6">
    <location>
        <begin position="176"/>
        <end position="192"/>
    </location>
</feature>
<comment type="subcellular location">
    <subcellularLocation>
        <location evidence="1">Cell membrane</location>
        <topology evidence="1">Multi-pass membrane protein</topology>
    </subcellularLocation>
</comment>
<reference evidence="8" key="1">
    <citation type="journal article" date="2021" name="Int. J. Syst. Evol. Microbiol.">
        <title>Actinocatenispora comari sp. nov., an endophytic actinomycete isolated from aerial parts of Comarum salesowianum.</title>
        <authorList>
            <person name="Oyunbileg N."/>
            <person name="Iizaka Y."/>
            <person name="Hamada M."/>
            <person name="Davaapurev B.O."/>
            <person name="Fukumoto A."/>
            <person name="Tsetseg B."/>
            <person name="Kato F."/>
            <person name="Tamura T."/>
            <person name="Batkhuu J."/>
            <person name="Anzai Y."/>
        </authorList>
    </citation>
    <scope>NUCLEOTIDE SEQUENCE [LARGE SCALE GENOMIC DNA]</scope>
    <source>
        <strain evidence="8">NUM-2625</strain>
    </source>
</reference>
<evidence type="ECO:0000256" key="5">
    <source>
        <dbReference type="ARBA" id="ARBA00023136"/>
    </source>
</evidence>
<dbReference type="AlphaFoldDB" id="A0A8J4ELE5"/>
<name>A0A8J4ELE5_9ACTN</name>
<comment type="caution">
    <text evidence="7">The sequence shown here is derived from an EMBL/GenBank/DDBJ whole genome shotgun (WGS) entry which is preliminary data.</text>
</comment>
<feature type="transmembrane region" description="Helical" evidence="6">
    <location>
        <begin position="26"/>
        <end position="46"/>
    </location>
</feature>
<gene>
    <name evidence="7" type="ORF">NUM_33290</name>
</gene>
<dbReference type="GO" id="GO:0005886">
    <property type="term" value="C:plasma membrane"/>
    <property type="evidence" value="ECO:0007669"/>
    <property type="project" value="UniProtKB-SubCell"/>
</dbReference>
<feature type="transmembrane region" description="Helical" evidence="6">
    <location>
        <begin position="254"/>
        <end position="278"/>
    </location>
</feature>
<evidence type="ECO:0000256" key="3">
    <source>
        <dbReference type="ARBA" id="ARBA00022692"/>
    </source>
</evidence>
<dbReference type="InterPro" id="IPR019108">
    <property type="entry name" value="Caa3_assmbl_CtaG-rel"/>
</dbReference>
<feature type="transmembrane region" description="Helical" evidence="6">
    <location>
        <begin position="136"/>
        <end position="156"/>
    </location>
</feature>
<accession>A0A8J4ELE5</accession>
<dbReference type="EMBL" id="BOPO01000055">
    <property type="protein sequence ID" value="GIL28075.1"/>
    <property type="molecule type" value="Genomic_DNA"/>
</dbReference>
<evidence type="ECO:0000256" key="1">
    <source>
        <dbReference type="ARBA" id="ARBA00004651"/>
    </source>
</evidence>
<feature type="transmembrane region" description="Helical" evidence="6">
    <location>
        <begin position="58"/>
        <end position="83"/>
    </location>
</feature>
<keyword evidence="8" id="KW-1185">Reference proteome</keyword>
<keyword evidence="2" id="KW-1003">Cell membrane</keyword>
<sequence>MLTGTGVVLALPPALTATRAVSAWRWDPVVVVAVLVAAAAYGWGMWRVRRRHPARPWPAARAVAFGAGLAAVVVALCSSVGVYQDTLFWVHMVQHLLLIMVAPALLVVGRPLMLLLHASRNPVHRTVKRILRSRPVTVLTCPLVGVPIYAAAVVGTHLTGFMNEVITNPWAQTGEHALYLIAGWLYLAPGFGREPIRWRLSPPAKILLVILAMPIDTFTGVVLLMTRHEPWSAYLAQHRGWGPSPLTDVHWGGAVMWIGADAVMMVLIVAALFSWLAAPARGRGLRWVEQARAAALEQRIGVAGRGHTDVDEDDQRLAAYNDWLARTAREPRRR</sequence>
<evidence type="ECO:0000313" key="7">
    <source>
        <dbReference type="EMBL" id="GIL28075.1"/>
    </source>
</evidence>
<evidence type="ECO:0000256" key="2">
    <source>
        <dbReference type="ARBA" id="ARBA00022475"/>
    </source>
</evidence>
<feature type="transmembrane region" description="Helical" evidence="6">
    <location>
        <begin position="95"/>
        <end position="116"/>
    </location>
</feature>
<evidence type="ECO:0000256" key="4">
    <source>
        <dbReference type="ARBA" id="ARBA00022989"/>
    </source>
</evidence>
<dbReference type="RefSeq" id="WP_207125798.1">
    <property type="nucleotide sequence ID" value="NZ_BOPO01000055.1"/>
</dbReference>
<dbReference type="Pfam" id="PF09678">
    <property type="entry name" value="Caa3_CtaG"/>
    <property type="match status" value="1"/>
</dbReference>
<organism evidence="7 8">
    <name type="scientific">Actinocatenispora comari</name>
    <dbReference type="NCBI Taxonomy" id="2807577"/>
    <lineage>
        <taxon>Bacteria</taxon>
        <taxon>Bacillati</taxon>
        <taxon>Actinomycetota</taxon>
        <taxon>Actinomycetes</taxon>
        <taxon>Micromonosporales</taxon>
        <taxon>Micromonosporaceae</taxon>
        <taxon>Actinocatenispora</taxon>
    </lineage>
</organism>
<keyword evidence="5 6" id="KW-0472">Membrane</keyword>